<dbReference type="InterPro" id="IPR051781">
    <property type="entry name" value="Metallo-dep_Hydrolase"/>
</dbReference>
<dbReference type="Gene3D" id="3.20.20.140">
    <property type="entry name" value="Metal-dependent hydrolases"/>
    <property type="match status" value="2"/>
</dbReference>
<dbReference type="Gene3D" id="2.30.40.10">
    <property type="entry name" value="Urease, subunit C, domain 1"/>
    <property type="match status" value="1"/>
</dbReference>
<dbReference type="EMBL" id="BMEO01000003">
    <property type="protein sequence ID" value="GGF91708.1"/>
    <property type="molecule type" value="Genomic_DNA"/>
</dbReference>
<reference evidence="4" key="1">
    <citation type="journal article" date="2014" name="Int. J. Syst. Evol. Microbiol.">
        <title>Complete genome sequence of Corynebacterium casei LMG S-19264T (=DSM 44701T), isolated from a smear-ripened cheese.</title>
        <authorList>
            <consortium name="US DOE Joint Genome Institute (JGI-PGF)"/>
            <person name="Walter F."/>
            <person name="Albersmeier A."/>
            <person name="Kalinowski J."/>
            <person name="Ruckert C."/>
        </authorList>
    </citation>
    <scope>NUCLEOTIDE SEQUENCE</scope>
    <source>
        <strain evidence="4">CGMCC 1.12181</strain>
    </source>
</reference>
<organism evidence="4 5">
    <name type="scientific">Marinicella pacifica</name>
    <dbReference type="NCBI Taxonomy" id="1171543"/>
    <lineage>
        <taxon>Bacteria</taxon>
        <taxon>Pseudomonadati</taxon>
        <taxon>Pseudomonadota</taxon>
        <taxon>Gammaproteobacteria</taxon>
        <taxon>Lysobacterales</taxon>
        <taxon>Marinicellaceae</taxon>
        <taxon>Marinicella</taxon>
    </lineage>
</organism>
<dbReference type="PANTHER" id="PTHR43135:SF3">
    <property type="entry name" value="ALPHA-D-RIBOSE 1-METHYLPHOSPHONATE 5-TRIPHOSPHATE DIPHOSPHATASE"/>
    <property type="match status" value="1"/>
</dbReference>
<dbReference type="InterPro" id="IPR032466">
    <property type="entry name" value="Metal_Hydrolase"/>
</dbReference>
<dbReference type="GO" id="GO:0016810">
    <property type="term" value="F:hydrolase activity, acting on carbon-nitrogen (but not peptide) bonds"/>
    <property type="evidence" value="ECO:0007669"/>
    <property type="project" value="InterPro"/>
</dbReference>
<dbReference type="Proteomes" id="UP000605253">
    <property type="component" value="Unassembled WGS sequence"/>
</dbReference>
<protein>
    <submittedName>
        <fullName evidence="4">Periplasmic amidohydrolase</fullName>
    </submittedName>
</protein>
<dbReference type="SUPFAM" id="SSF51556">
    <property type="entry name" value="Metallo-dependent hydrolases"/>
    <property type="match status" value="1"/>
</dbReference>
<dbReference type="Pfam" id="PF01979">
    <property type="entry name" value="Amidohydro_1"/>
    <property type="match status" value="1"/>
</dbReference>
<evidence type="ECO:0000256" key="1">
    <source>
        <dbReference type="SAM" id="SignalP"/>
    </source>
</evidence>
<reference evidence="4" key="2">
    <citation type="submission" date="2020-09" db="EMBL/GenBank/DDBJ databases">
        <authorList>
            <person name="Sun Q."/>
            <person name="Zhou Y."/>
        </authorList>
    </citation>
    <scope>NUCLEOTIDE SEQUENCE</scope>
    <source>
        <strain evidence="4">CGMCC 1.12181</strain>
    </source>
</reference>
<dbReference type="RefSeq" id="WP_188364705.1">
    <property type="nucleotide sequence ID" value="NZ_BAABJF010000017.1"/>
</dbReference>
<feature type="signal peptide" evidence="1">
    <location>
        <begin position="1"/>
        <end position="16"/>
    </location>
</feature>
<proteinExistence type="predicted"/>
<comment type="caution">
    <text evidence="4">The sequence shown here is derived from an EMBL/GenBank/DDBJ whole genome shotgun (WGS) entry which is preliminary data.</text>
</comment>
<accession>A0A917FNI8</accession>
<feature type="domain" description="Amidohydrolase-related" evidence="2">
    <location>
        <begin position="335"/>
        <end position="411"/>
    </location>
</feature>
<keyword evidence="1" id="KW-0732">Signal</keyword>
<feature type="chain" id="PRO_5037870152" evidence="1">
    <location>
        <begin position="17"/>
        <end position="992"/>
    </location>
</feature>
<sequence>MKKTFFLLLISFTAGASGTQLPTGTVNGVQDTRHSVLALTHATVHVSPEKTLKNVTVVIEDGRIREYLENSSVPDHAVVINYRDMHIYPGFIHLDAEVGLPEPAKRPPFSWGGPETLQTTVDGAYNTNEAIKASYRAADDFNPSQKASRELREAGFTSALTHRHDGIMRGTGALVSLADEPAQLTVLAAQASQHWSFDKGASKQDYPVSLMGAVALIRQTLLDANWYTQQNQMTDLDLAALNNNTTLPHFFSVDNWQQTLLTQKISDEFGLTFVVKTAGDSYQSLNPVVNTGQTLIVPLNYPKAPEVNSILDSYHVEYSDLKKWQVAPFNTRLLAEKGVRFALVPGDNKKGLTTFLSDLRKAVTHGLSEQTALAALTTVPATILKRRDIGHLEKGARADFIAFDQPIFNDKAQLKDSWVYGERMEINPRLPLSEGNYTLTLDDTSHQISVHFNKGQLTLKPNQDTDHTFQAKMDGQLFTLIVDEQSPLMAWVADGQIKPLPTDRDWMMTFIQQSEKVTQSDSEKTVKDIPNIPNPFTAYGLANSATPDKVLFKHATVWTNEDGGVLENTDVLVVDGRIKTIAQDIADNKADLVIDAKGKYLTSGIIDEHSHIALLSVNDVAVNSSMVRMQDVVNPEDVNIYRNLAGGVTAAQLLHGSANPIGGQSALVKMRWGVSPQEMLIDGADGFIKFALGENVKRSRNQQSVRYPLTRMGVEQVYRDAFNEAQKYQTAWDDYNNLSRSKKKKTSPPRRDLAMEATAEVINQERFISCHSYVQSEISMLIHVADDFDFKVNTFTHILEGYKVADQMKAHGVGASTFADWWAYKWEVNEAIPYNAAIMDQVGLVTAINSDSAEMSRRLNQEAAKTIKYGGLTEPEAWKTVTLNPAKLLHLDDRMGSIKEGKDADLVLWSDKPLSIYAQAVKTMVDGVIYFDRDKLGALEKTIAAEKTALIKQSQASGEEKKPQADVAQPTLHCDSLITKDAILALDNGAES</sequence>
<name>A0A917FNI8_9GAMM</name>
<dbReference type="AlphaFoldDB" id="A0A917FNI8"/>
<feature type="domain" description="Amidohydrolase 3" evidence="3">
    <location>
        <begin position="875"/>
        <end position="929"/>
    </location>
</feature>
<dbReference type="SUPFAM" id="SSF51338">
    <property type="entry name" value="Composite domain of metallo-dependent hydrolases"/>
    <property type="match status" value="2"/>
</dbReference>
<dbReference type="PANTHER" id="PTHR43135">
    <property type="entry name" value="ALPHA-D-RIBOSE 1-METHYLPHOSPHONATE 5-TRIPHOSPHATE DIPHOSPHATASE"/>
    <property type="match status" value="1"/>
</dbReference>
<evidence type="ECO:0000313" key="4">
    <source>
        <dbReference type="EMBL" id="GGF91708.1"/>
    </source>
</evidence>
<keyword evidence="5" id="KW-1185">Reference proteome</keyword>
<evidence type="ECO:0000259" key="2">
    <source>
        <dbReference type="Pfam" id="PF01979"/>
    </source>
</evidence>
<dbReference type="InterPro" id="IPR011059">
    <property type="entry name" value="Metal-dep_hydrolase_composite"/>
</dbReference>
<dbReference type="InterPro" id="IPR013108">
    <property type="entry name" value="Amidohydro_3"/>
</dbReference>
<dbReference type="InterPro" id="IPR006680">
    <property type="entry name" value="Amidohydro-rel"/>
</dbReference>
<evidence type="ECO:0000259" key="3">
    <source>
        <dbReference type="Pfam" id="PF07969"/>
    </source>
</evidence>
<dbReference type="Pfam" id="PF07969">
    <property type="entry name" value="Amidohydro_3"/>
    <property type="match status" value="1"/>
</dbReference>
<gene>
    <name evidence="4" type="ORF">GCM10011365_11190</name>
</gene>
<evidence type="ECO:0000313" key="5">
    <source>
        <dbReference type="Proteomes" id="UP000605253"/>
    </source>
</evidence>